<dbReference type="Proteomes" id="UP001243375">
    <property type="component" value="Unassembled WGS sequence"/>
</dbReference>
<gene>
    <name evidence="1" type="ORF">QFC22_004227</name>
</gene>
<sequence>MTPTPSAFQSATPAPSMRTGGSTSGQTPIPNSRSGGRTGTAAGTPLPFRTSATPARSARNAARGTPLFRDMTPMSEFGGEDAPGNGGRALFDDDDDDAGSSEEEDKEWRRRTRGSSYAPWRGTSVIGGQETSRPAPTRDAPASDSDGSDSFGGDDDLPSSDDEDAQEIAQARRLMALSQRLQENTSGREGVGAMSGAGRVVDAGELGGGIGDDDAFGEGDEGGDGEFGRDDVGGADA</sequence>
<proteinExistence type="predicted"/>
<name>A0ACC2X5I6_9TREE</name>
<evidence type="ECO:0000313" key="1">
    <source>
        <dbReference type="EMBL" id="KAJ9118316.1"/>
    </source>
</evidence>
<reference evidence="1" key="1">
    <citation type="submission" date="2023-04" db="EMBL/GenBank/DDBJ databases">
        <title>Draft Genome sequencing of Naganishia species isolated from polar environments using Oxford Nanopore Technology.</title>
        <authorList>
            <person name="Leo P."/>
            <person name="Venkateswaran K."/>
        </authorList>
    </citation>
    <scope>NUCLEOTIDE SEQUENCE</scope>
    <source>
        <strain evidence="1">MNA-CCFEE 5425</strain>
    </source>
</reference>
<accession>A0ACC2X5I6</accession>
<organism evidence="1 2">
    <name type="scientific">Naganishia vaughanmartiniae</name>
    <dbReference type="NCBI Taxonomy" id="1424756"/>
    <lineage>
        <taxon>Eukaryota</taxon>
        <taxon>Fungi</taxon>
        <taxon>Dikarya</taxon>
        <taxon>Basidiomycota</taxon>
        <taxon>Agaricomycotina</taxon>
        <taxon>Tremellomycetes</taxon>
        <taxon>Filobasidiales</taxon>
        <taxon>Filobasidiaceae</taxon>
        <taxon>Naganishia</taxon>
    </lineage>
</organism>
<keyword evidence="2" id="KW-1185">Reference proteome</keyword>
<dbReference type="EMBL" id="JASBWU010000011">
    <property type="protein sequence ID" value="KAJ9118316.1"/>
    <property type="molecule type" value="Genomic_DNA"/>
</dbReference>
<comment type="caution">
    <text evidence="1">The sequence shown here is derived from an EMBL/GenBank/DDBJ whole genome shotgun (WGS) entry which is preliminary data.</text>
</comment>
<protein>
    <submittedName>
        <fullName evidence="1">Uncharacterized protein</fullName>
    </submittedName>
</protein>
<evidence type="ECO:0000313" key="2">
    <source>
        <dbReference type="Proteomes" id="UP001243375"/>
    </source>
</evidence>